<feature type="transmembrane region" description="Helical" evidence="2">
    <location>
        <begin position="301"/>
        <end position="320"/>
    </location>
</feature>
<keyword evidence="2" id="KW-0812">Transmembrane</keyword>
<feature type="transmembrane region" description="Helical" evidence="2">
    <location>
        <begin position="636"/>
        <end position="663"/>
    </location>
</feature>
<feature type="transmembrane region" description="Helical" evidence="2">
    <location>
        <begin position="223"/>
        <end position="243"/>
    </location>
</feature>
<feature type="transmembrane region" description="Helical" evidence="2">
    <location>
        <begin position="183"/>
        <end position="202"/>
    </location>
</feature>
<feature type="compositionally biased region" description="Low complexity" evidence="1">
    <location>
        <begin position="688"/>
        <end position="703"/>
    </location>
</feature>
<feature type="region of interest" description="Disordered" evidence="1">
    <location>
        <begin position="673"/>
        <end position="712"/>
    </location>
</feature>
<evidence type="ECO:0008006" key="5">
    <source>
        <dbReference type="Google" id="ProtNLM"/>
    </source>
</evidence>
<sequence length="712" mass="75342">MFVAQQPLPAPPAGGAAIGEVLIALVISLGVMLPVGWFLIRERAGKPTVIGRAADWVASKDGLPRWAGLPSYLTITALLTAGFGVWWDVATHMQNGRDEGPLANPSHYPIFLAILGFFSAGIISMTLAKGQLPRRSFRIAPGWHAPMGAMIITAAGAIALVGFPADDVWHRLFGQDVTEWGPTHIMMIGGAVTCVLGIPLLFAEARQLGYPGALGFAGKLRSAIALSVCIVPFAFLMEFDLGVPQFPAATQFIIAGFLIGWIFTAVRAYFGPGGALLAWGIYIGAHLFLMGTTALLDDVLLARFLLFLPSAVLIELVALVVSPRRGIAFGVTSGVLVGTLGMLAEWQWSKVFMPLPQPLPASALPLMLAVATAAAIGGGLLAGWHVRMLERIGSRDGVSHETSFDGFESVLRRGRLGFAVAPGRALFGFWQRRQVALTSPSEGGVLRKHGAGLAGALVFIALMAVFAPPTANHGITGTVQLSDVTYEDGRQAEECDGEEKCLARVAVTMEPAAAADDAVWFYALAWQGRHANAEPDLPRDPMGDAPGVLRVRMVPTGTPGEYVSEHKLPFYGNWKTLIRLHQAPTVHMALPLHAPNDPAIESAKGRQIVTGDGETVELITEREFLQREIKDDVPSWLWAAAYGVVNTSWLVLIGFYGWCYAMAAYGAPNVRRRTASGAGSAGDGGSGPSTDGAASSGKAPAGGAKHRASSGV</sequence>
<name>A0ABW2BXR6_9PSEU</name>
<keyword evidence="2" id="KW-1133">Transmembrane helix</keyword>
<feature type="transmembrane region" description="Helical" evidence="2">
    <location>
        <begin position="16"/>
        <end position="40"/>
    </location>
</feature>
<evidence type="ECO:0000256" key="1">
    <source>
        <dbReference type="SAM" id="MobiDB-lite"/>
    </source>
</evidence>
<keyword evidence="2" id="KW-0472">Membrane</keyword>
<feature type="transmembrane region" description="Helical" evidence="2">
    <location>
        <begin position="327"/>
        <end position="344"/>
    </location>
</feature>
<evidence type="ECO:0000313" key="4">
    <source>
        <dbReference type="Proteomes" id="UP001596337"/>
    </source>
</evidence>
<dbReference type="EMBL" id="JBHSXX010000001">
    <property type="protein sequence ID" value="MFC6866654.1"/>
    <property type="molecule type" value="Genomic_DNA"/>
</dbReference>
<feature type="transmembrane region" description="Helical" evidence="2">
    <location>
        <begin position="107"/>
        <end position="128"/>
    </location>
</feature>
<dbReference type="RefSeq" id="WP_345395999.1">
    <property type="nucleotide sequence ID" value="NZ_BAABLA010000024.1"/>
</dbReference>
<organism evidence="3 4">
    <name type="scientific">Haloechinothrix salitolerans</name>
    <dbReference type="NCBI Taxonomy" id="926830"/>
    <lineage>
        <taxon>Bacteria</taxon>
        <taxon>Bacillati</taxon>
        <taxon>Actinomycetota</taxon>
        <taxon>Actinomycetes</taxon>
        <taxon>Pseudonocardiales</taxon>
        <taxon>Pseudonocardiaceae</taxon>
        <taxon>Haloechinothrix</taxon>
    </lineage>
</organism>
<gene>
    <name evidence="3" type="ORF">ACFQGD_05795</name>
</gene>
<comment type="caution">
    <text evidence="3">The sequence shown here is derived from an EMBL/GenBank/DDBJ whole genome shotgun (WGS) entry which is preliminary data.</text>
</comment>
<feature type="transmembrane region" description="Helical" evidence="2">
    <location>
        <begin position="69"/>
        <end position="87"/>
    </location>
</feature>
<proteinExistence type="predicted"/>
<protein>
    <recommendedName>
        <fullName evidence="5">ABC transporter permease</fullName>
    </recommendedName>
</protein>
<feature type="transmembrane region" description="Helical" evidence="2">
    <location>
        <begin position="276"/>
        <end position="295"/>
    </location>
</feature>
<dbReference type="Proteomes" id="UP001596337">
    <property type="component" value="Unassembled WGS sequence"/>
</dbReference>
<evidence type="ECO:0000313" key="3">
    <source>
        <dbReference type="EMBL" id="MFC6866654.1"/>
    </source>
</evidence>
<accession>A0ABW2BXR6</accession>
<evidence type="ECO:0000256" key="2">
    <source>
        <dbReference type="SAM" id="Phobius"/>
    </source>
</evidence>
<keyword evidence="4" id="KW-1185">Reference proteome</keyword>
<feature type="transmembrane region" description="Helical" evidence="2">
    <location>
        <begin position="364"/>
        <end position="386"/>
    </location>
</feature>
<feature type="transmembrane region" description="Helical" evidence="2">
    <location>
        <begin position="249"/>
        <end position="269"/>
    </location>
</feature>
<reference evidence="4" key="1">
    <citation type="journal article" date="2019" name="Int. J. Syst. Evol. Microbiol.">
        <title>The Global Catalogue of Microorganisms (GCM) 10K type strain sequencing project: providing services to taxonomists for standard genome sequencing and annotation.</title>
        <authorList>
            <consortium name="The Broad Institute Genomics Platform"/>
            <consortium name="The Broad Institute Genome Sequencing Center for Infectious Disease"/>
            <person name="Wu L."/>
            <person name="Ma J."/>
        </authorList>
    </citation>
    <scope>NUCLEOTIDE SEQUENCE [LARGE SCALE GENOMIC DNA]</scope>
    <source>
        <strain evidence="4">KCTC 32255</strain>
    </source>
</reference>
<feature type="transmembrane region" description="Helical" evidence="2">
    <location>
        <begin position="140"/>
        <end position="163"/>
    </location>
</feature>